<dbReference type="NCBIfam" id="NF033542">
    <property type="entry name" value="transpos_IS110"/>
    <property type="match status" value="1"/>
</dbReference>
<name>A0ABD4USY2_9BURK</name>
<dbReference type="Pfam" id="PF01548">
    <property type="entry name" value="DEDD_Tnp_IS110"/>
    <property type="match status" value="1"/>
</dbReference>
<evidence type="ECO:0000259" key="2">
    <source>
        <dbReference type="Pfam" id="PF02371"/>
    </source>
</evidence>
<dbReference type="InterPro" id="IPR003346">
    <property type="entry name" value="Transposase_20"/>
</dbReference>
<dbReference type="RefSeq" id="WP_256870297.1">
    <property type="nucleotide sequence ID" value="NZ_JYMX02000075.1"/>
</dbReference>
<dbReference type="PANTHER" id="PTHR33055:SF3">
    <property type="entry name" value="PUTATIVE TRANSPOSASE FOR IS117-RELATED"/>
    <property type="match status" value="1"/>
</dbReference>
<reference evidence="3 4" key="1">
    <citation type="journal article" date="2017" name="Front. Microbiol.">
        <title>Genomics reveals a unique clone of Burkholderia cenocepacia harbouring an actively excising novel genomic island.</title>
        <authorList>
            <person name="Patil P."/>
            <person name="Mali S."/>
            <person name="Midha S."/>
            <person name="Gautam V."/>
            <person name="Dash L."/>
            <person name="Kumar S."/>
            <person name="Shastri J."/>
            <person name="Singhal L."/>
            <person name="Patil P.B."/>
        </authorList>
    </citation>
    <scope>NUCLEOTIDE SEQUENCE [LARGE SCALE GENOMIC DNA]</scope>
    <source>
        <strain evidence="3 4">BC-19</strain>
    </source>
</reference>
<protein>
    <submittedName>
        <fullName evidence="3">IS110-like element ISBcen4 family transposase</fullName>
    </submittedName>
</protein>
<dbReference type="InterPro" id="IPR047650">
    <property type="entry name" value="Transpos_IS110"/>
</dbReference>
<evidence type="ECO:0000313" key="3">
    <source>
        <dbReference type="EMBL" id="MCW3717463.1"/>
    </source>
</evidence>
<dbReference type="PANTHER" id="PTHR33055">
    <property type="entry name" value="TRANSPOSASE FOR INSERTION SEQUENCE ELEMENT IS1111A"/>
    <property type="match status" value="1"/>
</dbReference>
<gene>
    <name evidence="3" type="ORF">UE95_039985</name>
</gene>
<comment type="caution">
    <text evidence="3">The sequence shown here is derived from an EMBL/GenBank/DDBJ whole genome shotgun (WGS) entry which is preliminary data.</text>
</comment>
<feature type="domain" description="Transposase IS116/IS110/IS902 C-terminal" evidence="2">
    <location>
        <begin position="211"/>
        <end position="289"/>
    </location>
</feature>
<evidence type="ECO:0000259" key="1">
    <source>
        <dbReference type="Pfam" id="PF01548"/>
    </source>
</evidence>
<evidence type="ECO:0000313" key="4">
    <source>
        <dbReference type="Proteomes" id="UP000191686"/>
    </source>
</evidence>
<proteinExistence type="predicted"/>
<dbReference type="Pfam" id="PF02371">
    <property type="entry name" value="Transposase_20"/>
    <property type="match status" value="1"/>
</dbReference>
<organism evidence="3 4">
    <name type="scientific">Burkholderia cenocepacia</name>
    <dbReference type="NCBI Taxonomy" id="95486"/>
    <lineage>
        <taxon>Bacteria</taxon>
        <taxon>Pseudomonadati</taxon>
        <taxon>Pseudomonadota</taxon>
        <taxon>Betaproteobacteria</taxon>
        <taxon>Burkholderiales</taxon>
        <taxon>Burkholderiaceae</taxon>
        <taxon>Burkholderia</taxon>
        <taxon>Burkholderia cepacia complex</taxon>
    </lineage>
</organism>
<dbReference type="Proteomes" id="UP000191686">
    <property type="component" value="Unassembled WGS sequence"/>
</dbReference>
<dbReference type="AlphaFoldDB" id="A0ABD4USY2"/>
<reference evidence="3 4" key="2">
    <citation type="journal article" date="2017" name="Front. Microbiol.">
        <title>Genomics Reveals a Unique Clone of Burkholderia cenocepacia Harboring an Actively Excising Novel Genomic Island.</title>
        <authorList>
            <person name="Patil P.P."/>
            <person name="Mali S."/>
            <person name="Midha S."/>
            <person name="Gautam V."/>
            <person name="Dash L."/>
            <person name="Kumar S."/>
            <person name="Shastri J."/>
            <person name="Singhal L."/>
            <person name="Patil P.B."/>
        </authorList>
    </citation>
    <scope>NUCLEOTIDE SEQUENCE [LARGE SCALE GENOMIC DNA]</scope>
    <source>
        <strain evidence="3 4">BC-19</strain>
    </source>
</reference>
<feature type="domain" description="Transposase IS110-like N-terminal" evidence="1">
    <location>
        <begin position="6"/>
        <end position="146"/>
    </location>
</feature>
<accession>A0ABD4USY2</accession>
<dbReference type="InterPro" id="IPR002525">
    <property type="entry name" value="Transp_IS110-like_N"/>
</dbReference>
<sequence length="341" mass="37939">MEPTVVGVDIAKRVFQLHWIAADTGEVFDRQLRRSDFLEHFANREPCLIGMEACGGSQHWARRLTELGHQVKLMPGKLVKAFVTGNKNDVADARAIWAAARHPGVKAVPVKTEAQQAVLALHRIRQQLVIFRRSQSNCLRGLLGEYGEVMGVGRAAMNRAMPDLLLRLELRLPRVLIDSLREQWQRLVDIDKQITLIEQRLRAWLHENPACRTIAEIPGVGFLTATAAVAAMGDPKAFRSGREFAAWLGLVPAQFGTGGKVRLLGISKRGDRYLRTLMIHGARSVMKHPKDPGSWAVQLSMRRPLNVVVVALANKIARTIWALLAHGRSYCESYPPPVTAA</sequence>
<dbReference type="EMBL" id="JYMX02000075">
    <property type="protein sequence ID" value="MCW3717463.1"/>
    <property type="molecule type" value="Genomic_DNA"/>
</dbReference>